<dbReference type="EMBL" id="CAADFN010000071">
    <property type="protein sequence ID" value="VFK20349.1"/>
    <property type="molecule type" value="Genomic_DNA"/>
</dbReference>
<gene>
    <name evidence="2" type="ORF">BECKLFY1418A_GA0070994_10779</name>
    <name evidence="1" type="ORF">BECKLFY1418B_GA0070995_10906</name>
    <name evidence="3" type="ORF">BECKLFY1418C_GA0070996_10718</name>
</gene>
<protein>
    <submittedName>
        <fullName evidence="2">Uncharacterized protein</fullName>
    </submittedName>
</protein>
<proteinExistence type="predicted"/>
<sequence>MTTKRPALQSKDILFSEPRREPSFEVVSKLANRLAAIIAMEACCMRITPFRPATDMDIVFLCLLKKNAPRRRRQVRQTGDGQM</sequence>
<name>A0A450UZN1_9GAMM</name>
<reference evidence="2" key="1">
    <citation type="submission" date="2019-02" db="EMBL/GenBank/DDBJ databases">
        <authorList>
            <person name="Gruber-Vodicka R. H."/>
            <person name="Seah K. B. B."/>
        </authorList>
    </citation>
    <scope>NUCLEOTIDE SEQUENCE</scope>
    <source>
        <strain evidence="3">BECK_BY7</strain>
        <strain evidence="2">BECK_M6</strain>
        <strain evidence="1">BECK_M7</strain>
    </source>
</reference>
<evidence type="ECO:0000313" key="3">
    <source>
        <dbReference type="EMBL" id="VFK20349.1"/>
    </source>
</evidence>
<evidence type="ECO:0000313" key="1">
    <source>
        <dbReference type="EMBL" id="VFJ96837.1"/>
    </source>
</evidence>
<accession>A0A450UZN1</accession>
<dbReference type="EMBL" id="CAADFF010000090">
    <property type="protein sequence ID" value="VFJ96837.1"/>
    <property type="molecule type" value="Genomic_DNA"/>
</dbReference>
<dbReference type="EMBL" id="CAADFH010000077">
    <property type="protein sequence ID" value="VFJ98018.1"/>
    <property type="molecule type" value="Genomic_DNA"/>
</dbReference>
<dbReference type="AlphaFoldDB" id="A0A450UZN1"/>
<evidence type="ECO:0000313" key="2">
    <source>
        <dbReference type="EMBL" id="VFJ98018.1"/>
    </source>
</evidence>
<organism evidence="2">
    <name type="scientific">Candidatus Kentrum sp. LFY</name>
    <dbReference type="NCBI Taxonomy" id="2126342"/>
    <lineage>
        <taxon>Bacteria</taxon>
        <taxon>Pseudomonadati</taxon>
        <taxon>Pseudomonadota</taxon>
        <taxon>Gammaproteobacteria</taxon>
        <taxon>Candidatus Kentrum</taxon>
    </lineage>
</organism>